<dbReference type="Proteomes" id="UP000243876">
    <property type="component" value="Unassembled WGS sequence"/>
</dbReference>
<dbReference type="PRINTS" id="PR00081">
    <property type="entry name" value="GDHRDH"/>
</dbReference>
<gene>
    <name evidence="4" type="primary">SPOSA6832_04623</name>
</gene>
<dbReference type="OrthoDB" id="10253736at2759"/>
<proteinExistence type="inferred from homology"/>
<accession>A0A0D6ESL6</accession>
<reference evidence="5" key="1">
    <citation type="submission" date="2015-02" db="EMBL/GenBank/DDBJ databases">
        <authorList>
            <person name="Gon?alves P."/>
        </authorList>
    </citation>
    <scope>NUCLEOTIDE SEQUENCE [LARGE SCALE GENOMIC DNA]</scope>
</reference>
<protein>
    <submittedName>
        <fullName evidence="4">SPOSA6832_04623-mRNA-1:cds</fullName>
    </submittedName>
</protein>
<organism evidence="4 5">
    <name type="scientific">Sporidiobolus salmonicolor</name>
    <name type="common">Yeast-like fungus</name>
    <name type="synonym">Sporobolomyces salmonicolor</name>
    <dbReference type="NCBI Taxonomy" id="5005"/>
    <lineage>
        <taxon>Eukaryota</taxon>
        <taxon>Fungi</taxon>
        <taxon>Dikarya</taxon>
        <taxon>Basidiomycota</taxon>
        <taxon>Pucciniomycotina</taxon>
        <taxon>Microbotryomycetes</taxon>
        <taxon>Sporidiobolales</taxon>
        <taxon>Sporidiobolaceae</taxon>
        <taxon>Sporobolomyces</taxon>
    </lineage>
</organism>
<keyword evidence="2" id="KW-0560">Oxidoreductase</keyword>
<feature type="non-terminal residue" evidence="4">
    <location>
        <position position="1"/>
    </location>
</feature>
<dbReference type="EMBL" id="CENE01000035">
    <property type="protein sequence ID" value="CEQ42761.1"/>
    <property type="molecule type" value="Genomic_DNA"/>
</dbReference>
<evidence type="ECO:0000313" key="5">
    <source>
        <dbReference type="Proteomes" id="UP000243876"/>
    </source>
</evidence>
<dbReference type="PANTHER" id="PTHR24322:SF736">
    <property type="entry name" value="RETINOL DEHYDROGENASE 10"/>
    <property type="match status" value="1"/>
</dbReference>
<dbReference type="InterPro" id="IPR036291">
    <property type="entry name" value="NAD(P)-bd_dom_sf"/>
</dbReference>
<evidence type="ECO:0000256" key="3">
    <source>
        <dbReference type="RuleBase" id="RU000363"/>
    </source>
</evidence>
<dbReference type="PRINTS" id="PR00080">
    <property type="entry name" value="SDRFAMILY"/>
</dbReference>
<dbReference type="Pfam" id="PF00106">
    <property type="entry name" value="adh_short"/>
    <property type="match status" value="1"/>
</dbReference>
<name>A0A0D6ESL6_SPOSA</name>
<evidence type="ECO:0000256" key="1">
    <source>
        <dbReference type="ARBA" id="ARBA00006484"/>
    </source>
</evidence>
<evidence type="ECO:0000256" key="2">
    <source>
        <dbReference type="ARBA" id="ARBA00023002"/>
    </source>
</evidence>
<evidence type="ECO:0000313" key="4">
    <source>
        <dbReference type="EMBL" id="CEQ42761.1"/>
    </source>
</evidence>
<dbReference type="PANTHER" id="PTHR24322">
    <property type="entry name" value="PKSB"/>
    <property type="match status" value="1"/>
</dbReference>
<dbReference type="SUPFAM" id="SSF51735">
    <property type="entry name" value="NAD(P)-binding Rossmann-fold domains"/>
    <property type="match status" value="1"/>
</dbReference>
<dbReference type="Gene3D" id="3.40.50.720">
    <property type="entry name" value="NAD(P)-binding Rossmann-like Domain"/>
    <property type="match status" value="1"/>
</dbReference>
<keyword evidence="5" id="KW-1185">Reference proteome</keyword>
<dbReference type="InterPro" id="IPR002347">
    <property type="entry name" value="SDR_fam"/>
</dbReference>
<comment type="similarity">
    <text evidence="1 3">Belongs to the short-chain dehydrogenases/reductases (SDR) family.</text>
</comment>
<dbReference type="GO" id="GO:0016616">
    <property type="term" value="F:oxidoreductase activity, acting on the CH-OH group of donors, NAD or NADP as acceptor"/>
    <property type="evidence" value="ECO:0007669"/>
    <property type="project" value="TreeGrafter"/>
</dbReference>
<sequence>MRSATTAPEVTYLKVDIASAAAVHEAAAKVRESVGHPTVLINMAGVVRANSILDMSQCEIDLTYDINVKAHYYTVQAFLPEMIKNGHGHIVTIASSTAYHQAANGVAYCSSKAAALSFHEGLTEELRHTYIPHARARRIRTSVICPAHIKSAMFDGFENKIPSALAPSLEVTTVAGLVVATVRLSLCMLSFARSETHDRMRLQHIVEPFFAKFTPISRGLPAWMYSTILAWATKGGKSD</sequence>
<dbReference type="AlphaFoldDB" id="A0A0D6ESL6"/>